<evidence type="ECO:0000313" key="6">
    <source>
        <dbReference type="Proteomes" id="UP000095284"/>
    </source>
</evidence>
<evidence type="ECO:0000313" key="4">
    <source>
        <dbReference type="EMBL" id="CAD5231222.1"/>
    </source>
</evidence>
<keyword evidence="1" id="KW-0175">Coiled coil</keyword>
<keyword evidence="7" id="KW-1185">Reference proteome</keyword>
<feature type="signal peptide" evidence="2">
    <location>
        <begin position="1"/>
        <end position="16"/>
    </location>
</feature>
<dbReference type="SMART" id="SM00848">
    <property type="entry name" value="Inhibitor_I29"/>
    <property type="match status" value="1"/>
</dbReference>
<dbReference type="WBParaSite" id="BXY_0405800.1">
    <property type="protein sequence ID" value="BXY_0405800.1"/>
    <property type="gene ID" value="BXY_0405800"/>
</dbReference>
<keyword evidence="2" id="KW-0732">Signal</keyword>
<organism evidence="6 8">
    <name type="scientific">Bursaphelenchus xylophilus</name>
    <name type="common">Pinewood nematode worm</name>
    <name type="synonym">Aphelenchoides xylophilus</name>
    <dbReference type="NCBI Taxonomy" id="6326"/>
    <lineage>
        <taxon>Eukaryota</taxon>
        <taxon>Metazoa</taxon>
        <taxon>Ecdysozoa</taxon>
        <taxon>Nematoda</taxon>
        <taxon>Chromadorea</taxon>
        <taxon>Rhabditida</taxon>
        <taxon>Tylenchina</taxon>
        <taxon>Tylenchomorpha</taxon>
        <taxon>Aphelenchoidea</taxon>
        <taxon>Aphelenchoididae</taxon>
        <taxon>Bursaphelenchus</taxon>
    </lineage>
</organism>
<feature type="coiled-coil region" evidence="1">
    <location>
        <begin position="26"/>
        <end position="86"/>
    </location>
</feature>
<evidence type="ECO:0000313" key="8">
    <source>
        <dbReference type="WBParaSite" id="BXY_0405800.1"/>
    </source>
</evidence>
<accession>A0A1I7RTK3</accession>
<name>A0A1I7RTK3_BURXY</name>
<dbReference type="InterPro" id="IPR013201">
    <property type="entry name" value="Prot_inhib_I29"/>
</dbReference>
<dbReference type="Gene3D" id="1.10.287.2250">
    <property type="match status" value="1"/>
</dbReference>
<dbReference type="SMR" id="A0A1I7RTK3"/>
<reference evidence="5" key="2">
    <citation type="submission" date="2020-08" db="EMBL/GenBank/DDBJ databases">
        <authorList>
            <person name="Kikuchi T."/>
        </authorList>
    </citation>
    <scope>NUCLEOTIDE SEQUENCE</scope>
    <source>
        <strain evidence="4">Ka4C1</strain>
    </source>
</reference>
<dbReference type="EMBL" id="CAJFDI010000005">
    <property type="protein sequence ID" value="CAD5231222.1"/>
    <property type="molecule type" value="Genomic_DNA"/>
</dbReference>
<dbReference type="Proteomes" id="UP000095284">
    <property type="component" value="Unplaced"/>
</dbReference>
<evidence type="ECO:0000256" key="2">
    <source>
        <dbReference type="SAM" id="SignalP"/>
    </source>
</evidence>
<gene>
    <name evidence="4" type="ORF">BXYJ_LOCUS11373</name>
</gene>
<dbReference type="Proteomes" id="UP000582659">
    <property type="component" value="Unassembled WGS sequence"/>
</dbReference>
<dbReference type="InterPro" id="IPR038765">
    <property type="entry name" value="Papain-like_cys_pep_sf"/>
</dbReference>
<dbReference type="Proteomes" id="UP000659654">
    <property type="component" value="Unassembled WGS sequence"/>
</dbReference>
<evidence type="ECO:0000313" key="5">
    <source>
        <dbReference type="EMBL" id="CAG9122376.1"/>
    </source>
</evidence>
<dbReference type="AlphaFoldDB" id="A0A1I7RTK3"/>
<sequence>MKLALILFACLAVALSLPLEDKKNGLKHDSKEVKDLEAGLKDSKEKESYKKFVDFIKKHHRHYADKDELKKRFKNFQASLEKVQQYQKSNPKGKYGVNKFSDFEPSEFYELHAGEHKHHILLHKL</sequence>
<dbReference type="EMBL" id="CAJFCV020000005">
    <property type="protein sequence ID" value="CAG9122376.1"/>
    <property type="molecule type" value="Genomic_DNA"/>
</dbReference>
<evidence type="ECO:0000259" key="3">
    <source>
        <dbReference type="SMART" id="SM00848"/>
    </source>
</evidence>
<evidence type="ECO:0000256" key="1">
    <source>
        <dbReference type="SAM" id="Coils"/>
    </source>
</evidence>
<protein>
    <submittedName>
        <fullName evidence="4">(pine wood nematode) hypothetical protein</fullName>
    </submittedName>
    <submittedName>
        <fullName evidence="8">Inhibitor_I29 domain-containing protein</fullName>
    </submittedName>
</protein>
<feature type="chain" id="PRO_5035359348" evidence="2">
    <location>
        <begin position="17"/>
        <end position="125"/>
    </location>
</feature>
<reference evidence="8" key="1">
    <citation type="submission" date="2016-11" db="UniProtKB">
        <authorList>
            <consortium name="WormBaseParasite"/>
        </authorList>
    </citation>
    <scope>IDENTIFICATION</scope>
</reference>
<dbReference type="Pfam" id="PF08246">
    <property type="entry name" value="Inhibitor_I29"/>
    <property type="match status" value="1"/>
</dbReference>
<feature type="domain" description="Cathepsin propeptide inhibitor" evidence="3">
    <location>
        <begin position="52"/>
        <end position="108"/>
    </location>
</feature>
<evidence type="ECO:0000313" key="7">
    <source>
        <dbReference type="Proteomes" id="UP000659654"/>
    </source>
</evidence>
<proteinExistence type="predicted"/>
<dbReference type="SUPFAM" id="SSF54001">
    <property type="entry name" value="Cysteine proteinases"/>
    <property type="match status" value="1"/>
</dbReference>